<feature type="transmembrane region" description="Helical" evidence="1">
    <location>
        <begin position="89"/>
        <end position="110"/>
    </location>
</feature>
<keyword evidence="1" id="KW-0812">Transmembrane</keyword>
<evidence type="ECO:0000313" key="3">
    <source>
        <dbReference type="Proteomes" id="UP000474967"/>
    </source>
</evidence>
<dbReference type="RefSeq" id="WP_163287394.1">
    <property type="nucleotide sequence ID" value="NZ_JAAGWY010000001.1"/>
</dbReference>
<comment type="caution">
    <text evidence="2">The sequence shown here is derived from an EMBL/GenBank/DDBJ whole genome shotgun (WGS) entry which is preliminary data.</text>
</comment>
<protein>
    <submittedName>
        <fullName evidence="2">Uncharacterized protein</fullName>
    </submittedName>
</protein>
<organism evidence="2 3">
    <name type="scientific">Leifsonia tongyongensis</name>
    <dbReference type="NCBI Taxonomy" id="1268043"/>
    <lineage>
        <taxon>Bacteria</taxon>
        <taxon>Bacillati</taxon>
        <taxon>Actinomycetota</taxon>
        <taxon>Actinomycetes</taxon>
        <taxon>Micrococcales</taxon>
        <taxon>Microbacteriaceae</taxon>
        <taxon>Leifsonia</taxon>
    </lineage>
</organism>
<feature type="transmembrane region" description="Helical" evidence="1">
    <location>
        <begin position="31"/>
        <end position="48"/>
    </location>
</feature>
<evidence type="ECO:0000256" key="1">
    <source>
        <dbReference type="SAM" id="Phobius"/>
    </source>
</evidence>
<proteinExistence type="predicted"/>
<dbReference type="Proteomes" id="UP000474967">
    <property type="component" value="Unassembled WGS sequence"/>
</dbReference>
<sequence>MDYSSGGWGWLALALVNAGLAEQKNRSRWSWFVISLLIGPLATAIIVIRPRADAAQQQEWTAGMLFALTVVLAAIAIAATVGAIMSSEWALWIVCAVAALGAVAFGYTALRSRTGSVAQGSTSASGRGGD</sequence>
<reference evidence="2 3" key="1">
    <citation type="journal article" date="2014" name="J. Microbiol.">
        <title>Diaminobutyricibacter tongyongensis gen. nov., sp. nov. and Homoserinibacter gongjuensis gen. nov., sp. nov. belong to the family Microbacteriaceae.</title>
        <authorList>
            <person name="Kim S.J."/>
            <person name="Ahn J.H."/>
            <person name="Weon H.Y."/>
            <person name="Hamada M."/>
            <person name="Suzuki K."/>
            <person name="Kwon S.W."/>
        </authorList>
    </citation>
    <scope>NUCLEOTIDE SEQUENCE [LARGE SCALE GENOMIC DNA]</scope>
    <source>
        <strain evidence="2 3">NBRC 108724</strain>
    </source>
</reference>
<feature type="transmembrane region" description="Helical" evidence="1">
    <location>
        <begin position="60"/>
        <end position="83"/>
    </location>
</feature>
<dbReference type="EMBL" id="JAAGWY010000001">
    <property type="protein sequence ID" value="NEN05798.1"/>
    <property type="molecule type" value="Genomic_DNA"/>
</dbReference>
<accession>A0A6L9XXS3</accession>
<dbReference type="AlphaFoldDB" id="A0A6L9XXS3"/>
<keyword evidence="1" id="KW-0472">Membrane</keyword>
<keyword evidence="3" id="KW-1185">Reference proteome</keyword>
<gene>
    <name evidence="2" type="ORF">G3T36_07920</name>
</gene>
<keyword evidence="1" id="KW-1133">Transmembrane helix</keyword>
<evidence type="ECO:0000313" key="2">
    <source>
        <dbReference type="EMBL" id="NEN05798.1"/>
    </source>
</evidence>
<name>A0A6L9XXS3_9MICO</name>